<keyword evidence="3" id="KW-1185">Reference proteome</keyword>
<dbReference type="InterPro" id="IPR000792">
    <property type="entry name" value="Tscrpt_reg_LuxR_C"/>
</dbReference>
<feature type="domain" description="HTH luxR-type" evidence="1">
    <location>
        <begin position="1"/>
        <end position="39"/>
    </location>
</feature>
<dbReference type="GO" id="GO:0006352">
    <property type="term" value="P:DNA-templated transcription initiation"/>
    <property type="evidence" value="ECO:0007669"/>
    <property type="project" value="InterPro"/>
</dbReference>
<dbReference type="GO" id="GO:0003677">
    <property type="term" value="F:DNA binding"/>
    <property type="evidence" value="ECO:0007669"/>
    <property type="project" value="InterPro"/>
</dbReference>
<dbReference type="RefSeq" id="WP_168927052.1">
    <property type="nucleotide sequence ID" value="NZ_RCNR01000096.1"/>
</dbReference>
<gene>
    <name evidence="2" type="ORF">D9O36_21045</name>
</gene>
<reference evidence="2 3" key="1">
    <citation type="journal article" date="2019" name="Mar. Drugs">
        <title>Comparative Genomics and CAZyme Genome Repertoires of Marine Zobellia amurskyensis KMM 3526(T) and Zobellia laminariae KMM 3676(T).</title>
        <authorList>
            <person name="Chernysheva N."/>
            <person name="Bystritskaya E."/>
            <person name="Stenkova A."/>
            <person name="Golovkin I."/>
            <person name="Nedashkovskaya O."/>
            <person name="Isaeva M."/>
        </authorList>
    </citation>
    <scope>NUCLEOTIDE SEQUENCE [LARGE SCALE GENOMIC DNA]</scope>
    <source>
        <strain evidence="2 3">KMM 3526</strain>
    </source>
</reference>
<name>A0A7X2ZXY2_9FLAO</name>
<dbReference type="InterPro" id="IPR013249">
    <property type="entry name" value="RNA_pol_sigma70_r4_t2"/>
</dbReference>
<dbReference type="AlphaFoldDB" id="A0A7X2ZXY2"/>
<dbReference type="PROSITE" id="PS50043">
    <property type="entry name" value="HTH_LUXR_2"/>
    <property type="match status" value="1"/>
</dbReference>
<dbReference type="SUPFAM" id="SSF88659">
    <property type="entry name" value="Sigma3 and sigma4 domains of RNA polymerase sigma factors"/>
    <property type="match status" value="1"/>
</dbReference>
<protein>
    <recommendedName>
        <fullName evidence="1">HTH luxR-type domain-containing protein</fullName>
    </recommendedName>
</protein>
<dbReference type="InterPro" id="IPR013324">
    <property type="entry name" value="RNA_pol_sigma_r3/r4-like"/>
</dbReference>
<dbReference type="Pfam" id="PF08281">
    <property type="entry name" value="Sigma70_r4_2"/>
    <property type="match status" value="1"/>
</dbReference>
<dbReference type="GO" id="GO:0016987">
    <property type="term" value="F:sigma factor activity"/>
    <property type="evidence" value="ECO:0007669"/>
    <property type="project" value="InterPro"/>
</dbReference>
<accession>A0A7X2ZXY2</accession>
<evidence type="ECO:0000259" key="1">
    <source>
        <dbReference type="PROSITE" id="PS50043"/>
    </source>
</evidence>
<comment type="caution">
    <text evidence="2">The sequence shown here is derived from an EMBL/GenBank/DDBJ whole genome shotgun (WGS) entry which is preliminary data.</text>
</comment>
<dbReference type="InterPro" id="IPR036388">
    <property type="entry name" value="WH-like_DNA-bd_sf"/>
</dbReference>
<organism evidence="2 3">
    <name type="scientific">Zobellia amurskyensis</name>
    <dbReference type="NCBI Taxonomy" id="248905"/>
    <lineage>
        <taxon>Bacteria</taxon>
        <taxon>Pseudomonadati</taxon>
        <taxon>Bacteroidota</taxon>
        <taxon>Flavobacteriia</taxon>
        <taxon>Flavobacteriales</taxon>
        <taxon>Flavobacteriaceae</taxon>
        <taxon>Zobellia</taxon>
    </lineage>
</organism>
<proteinExistence type="predicted"/>
<sequence>MFRENYRYKEIADELNVSINTVKTQLKRAKAKLGNLPPL</sequence>
<evidence type="ECO:0000313" key="3">
    <source>
        <dbReference type="Proteomes" id="UP000540519"/>
    </source>
</evidence>
<dbReference type="EMBL" id="RCNR01000096">
    <property type="protein sequence ID" value="MUH38339.1"/>
    <property type="molecule type" value="Genomic_DNA"/>
</dbReference>
<dbReference type="Gene3D" id="1.10.10.10">
    <property type="entry name" value="Winged helix-like DNA-binding domain superfamily/Winged helix DNA-binding domain"/>
    <property type="match status" value="1"/>
</dbReference>
<dbReference type="Proteomes" id="UP000540519">
    <property type="component" value="Unassembled WGS sequence"/>
</dbReference>
<evidence type="ECO:0000313" key="2">
    <source>
        <dbReference type="EMBL" id="MUH38339.1"/>
    </source>
</evidence>